<dbReference type="Gene3D" id="2.40.128.270">
    <property type="match status" value="1"/>
</dbReference>
<dbReference type="AlphaFoldDB" id="A0A0P6YXM0"/>
<evidence type="ECO:0000259" key="1">
    <source>
        <dbReference type="Pfam" id="PF03724"/>
    </source>
</evidence>
<keyword evidence="3" id="KW-1185">Reference proteome</keyword>
<evidence type="ECO:0000313" key="2">
    <source>
        <dbReference type="EMBL" id="KPL89967.1"/>
    </source>
</evidence>
<reference evidence="2 3" key="1">
    <citation type="submission" date="2015-07" db="EMBL/GenBank/DDBJ databases">
        <title>Genome sequence of Levilinea saccharolytica DSM 16555.</title>
        <authorList>
            <person name="Hemp J."/>
            <person name="Ward L.M."/>
            <person name="Pace L.A."/>
            <person name="Fischer W.W."/>
        </authorList>
    </citation>
    <scope>NUCLEOTIDE SEQUENCE [LARGE SCALE GENOMIC DNA]</scope>
    <source>
        <strain evidence="2 3">KIBI-1</strain>
    </source>
</reference>
<dbReference type="InterPro" id="IPR005184">
    <property type="entry name" value="DUF306_Meta_HslJ"/>
</dbReference>
<dbReference type="Proteomes" id="UP000050501">
    <property type="component" value="Unassembled WGS sequence"/>
</dbReference>
<proteinExistence type="predicted"/>
<dbReference type="PANTHER" id="PTHR35535">
    <property type="entry name" value="HEAT SHOCK PROTEIN HSLJ"/>
    <property type="match status" value="1"/>
</dbReference>
<name>A0A0P6YXM0_9CHLR</name>
<dbReference type="PANTHER" id="PTHR35535:SF1">
    <property type="entry name" value="HEAT SHOCK PROTEIN HSLJ"/>
    <property type="match status" value="1"/>
</dbReference>
<dbReference type="InterPro" id="IPR038670">
    <property type="entry name" value="HslJ-like_sf"/>
</dbReference>
<feature type="domain" description="DUF306" evidence="1">
    <location>
        <begin position="17"/>
        <end position="120"/>
    </location>
</feature>
<comment type="caution">
    <text evidence="2">The sequence shown here is derived from an EMBL/GenBank/DDBJ whole genome shotgun (WGS) entry which is preliminary data.</text>
</comment>
<gene>
    <name evidence="2" type="ORF">ADN01_03230</name>
</gene>
<evidence type="ECO:0000313" key="3">
    <source>
        <dbReference type="Proteomes" id="UP000050501"/>
    </source>
</evidence>
<dbReference type="Pfam" id="PF03724">
    <property type="entry name" value="META"/>
    <property type="match status" value="1"/>
</dbReference>
<accession>A0A0P6YXM0</accession>
<organism evidence="2 3">
    <name type="scientific">Levilinea saccharolytica</name>
    <dbReference type="NCBI Taxonomy" id="229921"/>
    <lineage>
        <taxon>Bacteria</taxon>
        <taxon>Bacillati</taxon>
        <taxon>Chloroflexota</taxon>
        <taxon>Anaerolineae</taxon>
        <taxon>Anaerolineales</taxon>
        <taxon>Anaerolineaceae</taxon>
        <taxon>Levilinea</taxon>
    </lineage>
</organism>
<dbReference type="InterPro" id="IPR053147">
    <property type="entry name" value="Hsp_HslJ-like"/>
</dbReference>
<dbReference type="STRING" id="229921.ADN01_03230"/>
<dbReference type="EMBL" id="LGCM01000014">
    <property type="protein sequence ID" value="KPL89967.1"/>
    <property type="molecule type" value="Genomic_DNA"/>
</dbReference>
<protein>
    <recommendedName>
        <fullName evidence="1">DUF306 domain-containing protein</fullName>
    </recommendedName>
</protein>
<sequence length="126" mass="13207">MILLLAACTAAPANSPLVGTWSLQSFGSVSAPQAALPEISANLTFSDKGQVSGSMGCNSFGGGYSLRDSKIVFEPLTSTLMACEEAVMNQEAAVLQMLAGEVEYTLENNTLTLRSGDQMLVLQAQK</sequence>